<evidence type="ECO:0000256" key="3">
    <source>
        <dbReference type="ARBA" id="ARBA00023163"/>
    </source>
</evidence>
<dbReference type="AlphaFoldDB" id="A0A7K1VBH4"/>
<accession>A0A7K1VBH4</accession>
<dbReference type="PANTHER" id="PTHR30055:SF234">
    <property type="entry name" value="HTH-TYPE TRANSCRIPTIONAL REGULATOR BETI"/>
    <property type="match status" value="1"/>
</dbReference>
<dbReference type="PRINTS" id="PR00455">
    <property type="entry name" value="HTHTETR"/>
</dbReference>
<dbReference type="SUPFAM" id="SSF46689">
    <property type="entry name" value="Homeodomain-like"/>
    <property type="match status" value="1"/>
</dbReference>
<sequence>MTVPTQNRQGTATRTRLVKTAERLFAAHGVDAVSVRAVNAAAGLGPSSVNYHFGTKDDLIAAVLLDLGAAVRDRIRANTDLLAAAETPPTAASLVRAVTEPYRDLLLRHRTRGMRWIKIVTQLSLRDHPALTAAEADLPEHLHTQLRRAFPRSDPARLESRWAIALMGFLQALARADEWHPATAPPAENLLALYEDQVVFLIGGLERLLGPPGQGNDGVVGT</sequence>
<dbReference type="PROSITE" id="PS50977">
    <property type="entry name" value="HTH_TETR_2"/>
    <property type="match status" value="1"/>
</dbReference>
<dbReference type="Pfam" id="PF00440">
    <property type="entry name" value="TetR_N"/>
    <property type="match status" value="1"/>
</dbReference>
<keyword evidence="1" id="KW-0805">Transcription regulation</keyword>
<dbReference type="InterPro" id="IPR050109">
    <property type="entry name" value="HTH-type_TetR-like_transc_reg"/>
</dbReference>
<evidence type="ECO:0000256" key="2">
    <source>
        <dbReference type="ARBA" id="ARBA00023125"/>
    </source>
</evidence>
<proteinExistence type="predicted"/>
<feature type="domain" description="HTH tetR-type" evidence="5">
    <location>
        <begin position="11"/>
        <end position="71"/>
    </location>
</feature>
<reference evidence="6 7" key="1">
    <citation type="submission" date="2019-12" db="EMBL/GenBank/DDBJ databases">
        <title>Nocardia sp. nov. ET3-3 isolated from soil.</title>
        <authorList>
            <person name="Kanchanasin P."/>
            <person name="Tanasupawat S."/>
            <person name="Yuki M."/>
            <person name="Kudo T."/>
        </authorList>
    </citation>
    <scope>NUCLEOTIDE SEQUENCE [LARGE SCALE GENOMIC DNA]</scope>
    <source>
        <strain evidence="6 7">ET3-3</strain>
    </source>
</reference>
<dbReference type="PANTHER" id="PTHR30055">
    <property type="entry name" value="HTH-TYPE TRANSCRIPTIONAL REGULATOR RUTR"/>
    <property type="match status" value="1"/>
</dbReference>
<name>A0A7K1VBH4_9NOCA</name>
<dbReference type="Gene3D" id="1.10.357.10">
    <property type="entry name" value="Tetracycline Repressor, domain 2"/>
    <property type="match status" value="1"/>
</dbReference>
<dbReference type="InterPro" id="IPR001647">
    <property type="entry name" value="HTH_TetR"/>
</dbReference>
<dbReference type="RefSeq" id="WP_157393450.1">
    <property type="nucleotide sequence ID" value="NZ_WRPP01000016.1"/>
</dbReference>
<keyword evidence="7" id="KW-1185">Reference proteome</keyword>
<feature type="DNA-binding region" description="H-T-H motif" evidence="4">
    <location>
        <begin position="34"/>
        <end position="53"/>
    </location>
</feature>
<evidence type="ECO:0000256" key="1">
    <source>
        <dbReference type="ARBA" id="ARBA00023015"/>
    </source>
</evidence>
<protein>
    <submittedName>
        <fullName evidence="6">TetR family transcriptional regulator</fullName>
    </submittedName>
</protein>
<dbReference type="Proteomes" id="UP000466794">
    <property type="component" value="Unassembled WGS sequence"/>
</dbReference>
<organism evidence="6 7">
    <name type="scientific">Nocardia terrae</name>
    <dbReference type="NCBI Taxonomy" id="2675851"/>
    <lineage>
        <taxon>Bacteria</taxon>
        <taxon>Bacillati</taxon>
        <taxon>Actinomycetota</taxon>
        <taxon>Actinomycetes</taxon>
        <taxon>Mycobacteriales</taxon>
        <taxon>Nocardiaceae</taxon>
        <taxon>Nocardia</taxon>
    </lineage>
</organism>
<dbReference type="EMBL" id="WRPP01000016">
    <property type="protein sequence ID" value="MVU83861.1"/>
    <property type="molecule type" value="Genomic_DNA"/>
</dbReference>
<dbReference type="InterPro" id="IPR009057">
    <property type="entry name" value="Homeodomain-like_sf"/>
</dbReference>
<keyword evidence="2 4" id="KW-0238">DNA-binding</keyword>
<keyword evidence="3" id="KW-0804">Transcription</keyword>
<evidence type="ECO:0000313" key="6">
    <source>
        <dbReference type="EMBL" id="MVU83861.1"/>
    </source>
</evidence>
<dbReference type="GO" id="GO:0003700">
    <property type="term" value="F:DNA-binding transcription factor activity"/>
    <property type="evidence" value="ECO:0007669"/>
    <property type="project" value="TreeGrafter"/>
</dbReference>
<comment type="caution">
    <text evidence="6">The sequence shown here is derived from an EMBL/GenBank/DDBJ whole genome shotgun (WGS) entry which is preliminary data.</text>
</comment>
<evidence type="ECO:0000313" key="7">
    <source>
        <dbReference type="Proteomes" id="UP000466794"/>
    </source>
</evidence>
<dbReference type="GO" id="GO:0000976">
    <property type="term" value="F:transcription cis-regulatory region binding"/>
    <property type="evidence" value="ECO:0007669"/>
    <property type="project" value="TreeGrafter"/>
</dbReference>
<evidence type="ECO:0000256" key="4">
    <source>
        <dbReference type="PROSITE-ProRule" id="PRU00335"/>
    </source>
</evidence>
<gene>
    <name evidence="6" type="ORF">GPX89_42365</name>
</gene>
<evidence type="ECO:0000259" key="5">
    <source>
        <dbReference type="PROSITE" id="PS50977"/>
    </source>
</evidence>